<reference evidence="4 5" key="1">
    <citation type="journal article" date="2009" name="PLoS ONE">
        <title>Genome analysis of the anaerobic thermohalophilic bacterium Halothermothrix orenii.</title>
        <authorList>
            <person name="Mavromatis K."/>
            <person name="Ivanova N."/>
            <person name="Anderson I."/>
            <person name="Lykidis A."/>
            <person name="Hooper S.D."/>
            <person name="Sun H."/>
            <person name="Kunin V."/>
            <person name="Lapidus A."/>
            <person name="Hugenholtz P."/>
            <person name="Patel B."/>
            <person name="Kyrpides N.C."/>
        </authorList>
    </citation>
    <scope>NUCLEOTIDE SEQUENCE [LARGE SCALE GENOMIC DNA]</scope>
    <source>
        <strain evidence="5">H 168 / OCM 544 / DSM 9562</strain>
    </source>
</reference>
<evidence type="ECO:0000256" key="3">
    <source>
        <dbReference type="HAMAP-Rule" id="MF_00528"/>
    </source>
</evidence>
<sequence length="192" mass="21062">MALKLVLASSSPRREKLLKLMGLKFTIVPSKIDESVYTNLPPRDMVQELARAKASEVGELVEESCVIAADTVVVKGNKILGKPSSHEEAIDMLSGLQGEKHTVLTGLAVLSTENGKILVDYDKTDVYMREMDKQEIISYVNTGEPMDKAGSYAIQGLGGIFVERIKGSYFTVMGLPIHKLSLMLKEFSIDVI</sequence>
<proteinExistence type="inferred from homology"/>
<dbReference type="GO" id="GO:0009117">
    <property type="term" value="P:nucleotide metabolic process"/>
    <property type="evidence" value="ECO:0007669"/>
    <property type="project" value="UniProtKB-KW"/>
</dbReference>
<dbReference type="HOGENOM" id="CLU_040416_0_0_9"/>
<dbReference type="HAMAP" id="MF_00528">
    <property type="entry name" value="Maf"/>
    <property type="match status" value="1"/>
</dbReference>
<feature type="active site" description="Proton acceptor" evidence="3">
    <location>
        <position position="70"/>
    </location>
</feature>
<accession>B8CY06</accession>
<dbReference type="AlphaFoldDB" id="B8CY06"/>
<gene>
    <name evidence="4" type="ordered locus">Hore_14260</name>
</gene>
<keyword evidence="3" id="KW-0546">Nucleotide metabolism</keyword>
<dbReference type="EMBL" id="CP001098">
    <property type="protein sequence ID" value="ACL70175.1"/>
    <property type="molecule type" value="Genomic_DNA"/>
</dbReference>
<keyword evidence="2 3" id="KW-0378">Hydrolase</keyword>
<comment type="function">
    <text evidence="3">Nucleoside triphosphate pyrophosphatase that hydrolyzes dTTP and UTP. May have a dual role in cell division arrest and in preventing the incorporation of modified nucleotides into cellular nucleic acids.</text>
</comment>
<dbReference type="GO" id="GO:0036221">
    <property type="term" value="F:UTP diphosphatase activity"/>
    <property type="evidence" value="ECO:0007669"/>
    <property type="project" value="RHEA"/>
</dbReference>
<dbReference type="KEGG" id="hor:Hore_14260"/>
<comment type="cofactor">
    <cofactor evidence="1 3">
        <name>a divalent metal cation</name>
        <dbReference type="ChEBI" id="CHEBI:60240"/>
    </cofactor>
</comment>
<dbReference type="PIRSF" id="PIRSF006305">
    <property type="entry name" value="Maf"/>
    <property type="match status" value="1"/>
</dbReference>
<comment type="subcellular location">
    <subcellularLocation>
        <location evidence="3">Cytoplasm</location>
    </subcellularLocation>
</comment>
<feature type="site" description="Important for substrate specificity" evidence="3">
    <location>
        <position position="155"/>
    </location>
</feature>
<dbReference type="eggNOG" id="COG0424">
    <property type="taxonomic scope" value="Bacteria"/>
</dbReference>
<dbReference type="OrthoDB" id="9807767at2"/>
<dbReference type="InterPro" id="IPR029001">
    <property type="entry name" value="ITPase-like_fam"/>
</dbReference>
<dbReference type="Pfam" id="PF02545">
    <property type="entry name" value="Maf"/>
    <property type="match status" value="1"/>
</dbReference>
<name>B8CY06_HALOH</name>
<dbReference type="PANTHER" id="PTHR43213">
    <property type="entry name" value="BIFUNCTIONAL DTTP/UTP PYROPHOSPHATASE/METHYLTRANSFERASE PROTEIN-RELATED"/>
    <property type="match status" value="1"/>
</dbReference>
<dbReference type="STRING" id="373903.Hore_14260"/>
<evidence type="ECO:0000313" key="4">
    <source>
        <dbReference type="EMBL" id="ACL70175.1"/>
    </source>
</evidence>
<feature type="site" description="Important for substrate specificity" evidence="3">
    <location>
        <position position="13"/>
    </location>
</feature>
<feature type="site" description="Important for substrate specificity" evidence="3">
    <location>
        <position position="71"/>
    </location>
</feature>
<comment type="caution">
    <text evidence="3">Lacks conserved residue(s) required for the propagation of feature annotation.</text>
</comment>
<keyword evidence="3" id="KW-0963">Cytoplasm</keyword>
<keyword evidence="5" id="KW-1185">Reference proteome</keyword>
<dbReference type="PANTHER" id="PTHR43213:SF5">
    <property type="entry name" value="BIFUNCTIONAL DTTP_UTP PYROPHOSPHATASE_METHYLTRANSFERASE PROTEIN-RELATED"/>
    <property type="match status" value="1"/>
</dbReference>
<dbReference type="CDD" id="cd00555">
    <property type="entry name" value="Maf"/>
    <property type="match status" value="1"/>
</dbReference>
<dbReference type="GO" id="GO:0005737">
    <property type="term" value="C:cytoplasm"/>
    <property type="evidence" value="ECO:0007669"/>
    <property type="project" value="UniProtKB-SubCell"/>
</dbReference>
<comment type="catalytic activity">
    <reaction evidence="3">
        <text>dTTP + H2O = dTMP + diphosphate + H(+)</text>
        <dbReference type="Rhea" id="RHEA:28534"/>
        <dbReference type="ChEBI" id="CHEBI:15377"/>
        <dbReference type="ChEBI" id="CHEBI:15378"/>
        <dbReference type="ChEBI" id="CHEBI:33019"/>
        <dbReference type="ChEBI" id="CHEBI:37568"/>
        <dbReference type="ChEBI" id="CHEBI:63528"/>
        <dbReference type="EC" id="3.6.1.9"/>
    </reaction>
</comment>
<organism evidence="4 5">
    <name type="scientific">Halothermothrix orenii (strain H 168 / OCM 544 / DSM 9562)</name>
    <dbReference type="NCBI Taxonomy" id="373903"/>
    <lineage>
        <taxon>Bacteria</taxon>
        <taxon>Bacillati</taxon>
        <taxon>Bacillota</taxon>
        <taxon>Clostridia</taxon>
        <taxon>Halanaerobiales</taxon>
        <taxon>Halothermotrichaceae</taxon>
        <taxon>Halothermothrix</taxon>
    </lineage>
</organism>
<comment type="similarity">
    <text evidence="3">Belongs to the Maf family. YhdE subfamily.</text>
</comment>
<protein>
    <recommendedName>
        <fullName evidence="3">dTTP/UTP pyrophosphatase</fullName>
        <shortName evidence="3">dTTPase/UTPase</shortName>
        <ecNumber evidence="3">3.6.1.9</ecNumber>
    </recommendedName>
    <alternativeName>
        <fullName evidence="3">Nucleoside triphosphate pyrophosphatase</fullName>
    </alternativeName>
    <alternativeName>
        <fullName evidence="3">Nucleotide pyrophosphatase</fullName>
        <shortName evidence="3">Nucleotide PPase</shortName>
    </alternativeName>
</protein>
<evidence type="ECO:0000313" key="5">
    <source>
        <dbReference type="Proteomes" id="UP000000719"/>
    </source>
</evidence>
<dbReference type="InterPro" id="IPR003697">
    <property type="entry name" value="Maf-like"/>
</dbReference>
<evidence type="ECO:0000256" key="2">
    <source>
        <dbReference type="ARBA" id="ARBA00022801"/>
    </source>
</evidence>
<evidence type="ECO:0000256" key="1">
    <source>
        <dbReference type="ARBA" id="ARBA00001968"/>
    </source>
</evidence>
<dbReference type="SUPFAM" id="SSF52972">
    <property type="entry name" value="ITPase-like"/>
    <property type="match status" value="1"/>
</dbReference>
<dbReference type="RefSeq" id="WP_012636358.1">
    <property type="nucleotide sequence ID" value="NC_011899.1"/>
</dbReference>
<dbReference type="NCBIfam" id="TIGR00172">
    <property type="entry name" value="maf"/>
    <property type="match status" value="1"/>
</dbReference>
<dbReference type="EC" id="3.6.1.9" evidence="3"/>
<dbReference type="Proteomes" id="UP000000719">
    <property type="component" value="Chromosome"/>
</dbReference>
<comment type="catalytic activity">
    <reaction evidence="3">
        <text>UTP + H2O = UMP + diphosphate + H(+)</text>
        <dbReference type="Rhea" id="RHEA:29395"/>
        <dbReference type="ChEBI" id="CHEBI:15377"/>
        <dbReference type="ChEBI" id="CHEBI:15378"/>
        <dbReference type="ChEBI" id="CHEBI:33019"/>
        <dbReference type="ChEBI" id="CHEBI:46398"/>
        <dbReference type="ChEBI" id="CHEBI:57865"/>
        <dbReference type="EC" id="3.6.1.9"/>
    </reaction>
</comment>
<dbReference type="GO" id="GO:0036218">
    <property type="term" value="F:dTTP diphosphatase activity"/>
    <property type="evidence" value="ECO:0007669"/>
    <property type="project" value="RHEA"/>
</dbReference>
<dbReference type="Gene3D" id="3.90.950.10">
    <property type="match status" value="1"/>
</dbReference>